<evidence type="ECO:0000256" key="2">
    <source>
        <dbReference type="SAM" id="SignalP"/>
    </source>
</evidence>
<name>A0A180G561_PUCT1</name>
<dbReference type="Proteomes" id="UP000005240">
    <property type="component" value="Unassembled WGS sequence"/>
</dbReference>
<feature type="compositionally biased region" description="Basic and acidic residues" evidence="1">
    <location>
        <begin position="104"/>
        <end position="120"/>
    </location>
</feature>
<accession>A0A180G561</accession>
<protein>
    <submittedName>
        <fullName evidence="3 4">Uncharacterized protein</fullName>
    </submittedName>
</protein>
<keyword evidence="5" id="KW-1185">Reference proteome</keyword>
<dbReference type="EnsemblFungi" id="PTTG_04053-t43_1">
    <property type="protein sequence ID" value="PTTG_04053-t43_1-p1"/>
    <property type="gene ID" value="PTTG_04053"/>
</dbReference>
<reference evidence="4 5" key="3">
    <citation type="journal article" date="2017" name="G3 (Bethesda)">
        <title>Comparative analysis highlights variable genome content of wheat rusts and divergence of the mating loci.</title>
        <authorList>
            <person name="Cuomo C.A."/>
            <person name="Bakkeren G."/>
            <person name="Khalil H.B."/>
            <person name="Panwar V."/>
            <person name="Joly D."/>
            <person name="Linning R."/>
            <person name="Sakthikumar S."/>
            <person name="Song X."/>
            <person name="Adiconis X."/>
            <person name="Fan L."/>
            <person name="Goldberg J.M."/>
            <person name="Levin J.Z."/>
            <person name="Young S."/>
            <person name="Zeng Q."/>
            <person name="Anikster Y."/>
            <person name="Bruce M."/>
            <person name="Wang M."/>
            <person name="Yin C."/>
            <person name="McCallum B."/>
            <person name="Szabo L.J."/>
            <person name="Hulbert S."/>
            <person name="Chen X."/>
            <person name="Fellers J.P."/>
        </authorList>
    </citation>
    <scope>NUCLEOTIDE SEQUENCE</scope>
    <source>
        <strain evidence="4">isolate 1-1 / race 1 (BBBD)</strain>
        <strain evidence="5">Isolate 1-1 / race 1 (BBBD)</strain>
    </source>
</reference>
<feature type="signal peptide" evidence="2">
    <location>
        <begin position="1"/>
        <end position="23"/>
    </location>
</feature>
<gene>
    <name evidence="3" type="ORF">PTTG_04053</name>
</gene>
<keyword evidence="2" id="KW-0732">Signal</keyword>
<evidence type="ECO:0000313" key="4">
    <source>
        <dbReference type="EnsemblFungi" id="PTTG_04053-t43_1-p1"/>
    </source>
</evidence>
<dbReference type="EMBL" id="ADAS02000275">
    <property type="protein sequence ID" value="OAV87817.1"/>
    <property type="molecule type" value="Genomic_DNA"/>
</dbReference>
<dbReference type="AlphaFoldDB" id="A0A180G561"/>
<evidence type="ECO:0000313" key="3">
    <source>
        <dbReference type="EMBL" id="OAV87817.1"/>
    </source>
</evidence>
<feature type="compositionally biased region" description="Gly residues" evidence="1">
    <location>
        <begin position="207"/>
        <end position="216"/>
    </location>
</feature>
<proteinExistence type="predicted"/>
<evidence type="ECO:0000256" key="1">
    <source>
        <dbReference type="SAM" id="MobiDB-lite"/>
    </source>
</evidence>
<reference evidence="3" key="1">
    <citation type="submission" date="2009-11" db="EMBL/GenBank/DDBJ databases">
        <authorList>
            <consortium name="The Broad Institute Genome Sequencing Platform"/>
            <person name="Ward D."/>
            <person name="Feldgarden M."/>
            <person name="Earl A."/>
            <person name="Young S.K."/>
            <person name="Zeng Q."/>
            <person name="Koehrsen M."/>
            <person name="Alvarado L."/>
            <person name="Berlin A."/>
            <person name="Bochicchio J."/>
            <person name="Borenstein D."/>
            <person name="Chapman S.B."/>
            <person name="Chen Z."/>
            <person name="Engels R."/>
            <person name="Freedman E."/>
            <person name="Gellesch M."/>
            <person name="Goldberg J."/>
            <person name="Griggs A."/>
            <person name="Gujja S."/>
            <person name="Heilman E."/>
            <person name="Heiman D."/>
            <person name="Hepburn T."/>
            <person name="Howarth C."/>
            <person name="Jen D."/>
            <person name="Larson L."/>
            <person name="Lewis B."/>
            <person name="Mehta T."/>
            <person name="Park D."/>
            <person name="Pearson M."/>
            <person name="Roberts A."/>
            <person name="Saif S."/>
            <person name="Shea T."/>
            <person name="Shenoy N."/>
            <person name="Sisk P."/>
            <person name="Stolte C."/>
            <person name="Sykes S."/>
            <person name="Thomson T."/>
            <person name="Walk T."/>
            <person name="White J."/>
            <person name="Yandava C."/>
            <person name="Izard J."/>
            <person name="Baranova O.V."/>
            <person name="Blanton J.M."/>
            <person name="Tanner A.C."/>
            <person name="Dewhirst F.E."/>
            <person name="Haas B."/>
            <person name="Nusbaum C."/>
            <person name="Birren B."/>
        </authorList>
    </citation>
    <scope>NUCLEOTIDE SEQUENCE [LARGE SCALE GENOMIC DNA]</scope>
    <source>
        <strain evidence="3">1-1 BBBD Race 1</strain>
    </source>
</reference>
<dbReference type="VEuPathDB" id="FungiDB:PTTG_04053"/>
<feature type="compositionally biased region" description="Low complexity" evidence="1">
    <location>
        <begin position="130"/>
        <end position="142"/>
    </location>
</feature>
<feature type="region of interest" description="Disordered" evidence="1">
    <location>
        <begin position="69"/>
        <end position="224"/>
    </location>
</feature>
<organism evidence="3">
    <name type="scientific">Puccinia triticina (isolate 1-1 / race 1 (BBBD))</name>
    <name type="common">Brown leaf rust fungus</name>
    <dbReference type="NCBI Taxonomy" id="630390"/>
    <lineage>
        <taxon>Eukaryota</taxon>
        <taxon>Fungi</taxon>
        <taxon>Dikarya</taxon>
        <taxon>Basidiomycota</taxon>
        <taxon>Pucciniomycotina</taxon>
        <taxon>Pucciniomycetes</taxon>
        <taxon>Pucciniales</taxon>
        <taxon>Pucciniaceae</taxon>
        <taxon>Puccinia</taxon>
    </lineage>
</organism>
<feature type="chain" id="PRO_5008109571" evidence="2">
    <location>
        <begin position="24"/>
        <end position="224"/>
    </location>
</feature>
<feature type="compositionally biased region" description="Low complexity" evidence="1">
    <location>
        <begin position="151"/>
        <end position="165"/>
    </location>
</feature>
<sequence>MFMFTRLILSALSLSAVMQLATGSPVIIPRNVGSFGSLYGPPVLFGRRIVARPTYVFFARTTHPVIMKRGCRHGSKDSKRSLQSRHRDGYNSSDSKDDEDDDEKYSHGDKKKNEDSYDKCSEDEDDSSSSKKSAGLPGLDSLGKGGGAGGATNMLSGAGSPTKMLSGGGGGPTSMLSGEGGPTKMLSGGGGGPTSMLSGAASPTKMLGGGGGGLPGLGSRSLEA</sequence>
<reference evidence="4" key="4">
    <citation type="submission" date="2025-05" db="UniProtKB">
        <authorList>
            <consortium name="EnsemblFungi"/>
        </authorList>
    </citation>
    <scope>IDENTIFICATION</scope>
    <source>
        <strain evidence="4">isolate 1-1 / race 1 (BBBD)</strain>
    </source>
</reference>
<feature type="compositionally biased region" description="Basic and acidic residues" evidence="1">
    <location>
        <begin position="74"/>
        <end position="89"/>
    </location>
</feature>
<evidence type="ECO:0000313" key="5">
    <source>
        <dbReference type="Proteomes" id="UP000005240"/>
    </source>
</evidence>
<feature type="compositionally biased region" description="Low complexity" evidence="1">
    <location>
        <begin position="173"/>
        <end position="186"/>
    </location>
</feature>
<reference evidence="3" key="2">
    <citation type="submission" date="2016-05" db="EMBL/GenBank/DDBJ databases">
        <title>Comparative analysis highlights variable genome content of wheat rusts and divergence of the mating loci.</title>
        <authorList>
            <person name="Cuomo C.A."/>
            <person name="Bakkeren G."/>
            <person name="Szabo L."/>
            <person name="Khalil H."/>
            <person name="Joly D."/>
            <person name="Goldberg J."/>
            <person name="Young S."/>
            <person name="Zeng Q."/>
            <person name="Fellers J."/>
        </authorList>
    </citation>
    <scope>NUCLEOTIDE SEQUENCE [LARGE SCALE GENOMIC DNA]</scope>
    <source>
        <strain evidence="3">1-1 BBBD Race 1</strain>
    </source>
</reference>